<evidence type="ECO:0000256" key="1">
    <source>
        <dbReference type="SAM" id="MobiDB-lite"/>
    </source>
</evidence>
<evidence type="ECO:0000313" key="4">
    <source>
        <dbReference type="Proteomes" id="UP001226434"/>
    </source>
</evidence>
<feature type="transmembrane region" description="Helical" evidence="2">
    <location>
        <begin position="445"/>
        <end position="466"/>
    </location>
</feature>
<protein>
    <submittedName>
        <fullName evidence="3">Uncharacterized protein</fullName>
    </submittedName>
</protein>
<feature type="transmembrane region" description="Helical" evidence="2">
    <location>
        <begin position="6"/>
        <end position="27"/>
    </location>
</feature>
<feature type="transmembrane region" description="Helical" evidence="2">
    <location>
        <begin position="227"/>
        <end position="251"/>
    </location>
</feature>
<feature type="compositionally biased region" description="Low complexity" evidence="1">
    <location>
        <begin position="494"/>
        <end position="505"/>
    </location>
</feature>
<dbReference type="RefSeq" id="WP_282336847.1">
    <property type="nucleotide sequence ID" value="NZ_JASBRG010000008.1"/>
</dbReference>
<accession>A0ABT6RJF9</accession>
<proteinExistence type="predicted"/>
<evidence type="ECO:0000313" key="3">
    <source>
        <dbReference type="EMBL" id="MDI3322702.1"/>
    </source>
</evidence>
<keyword evidence="4" id="KW-1185">Reference proteome</keyword>
<organism evidence="3 4">
    <name type="scientific">Pinibacter soli</name>
    <dbReference type="NCBI Taxonomy" id="3044211"/>
    <lineage>
        <taxon>Bacteria</taxon>
        <taxon>Pseudomonadati</taxon>
        <taxon>Bacteroidota</taxon>
        <taxon>Chitinophagia</taxon>
        <taxon>Chitinophagales</taxon>
        <taxon>Chitinophagaceae</taxon>
        <taxon>Pinibacter</taxon>
    </lineage>
</organism>
<comment type="caution">
    <text evidence="3">The sequence shown here is derived from an EMBL/GenBank/DDBJ whole genome shotgun (WGS) entry which is preliminary data.</text>
</comment>
<keyword evidence="2" id="KW-0812">Transmembrane</keyword>
<dbReference type="Proteomes" id="UP001226434">
    <property type="component" value="Unassembled WGS sequence"/>
</dbReference>
<keyword evidence="2" id="KW-0472">Membrane</keyword>
<gene>
    <name evidence="3" type="ORF">QJ048_23125</name>
</gene>
<feature type="region of interest" description="Disordered" evidence="1">
    <location>
        <begin position="484"/>
        <end position="521"/>
    </location>
</feature>
<evidence type="ECO:0000256" key="2">
    <source>
        <dbReference type="SAM" id="Phobius"/>
    </source>
</evidence>
<dbReference type="EMBL" id="JASBRG010000008">
    <property type="protein sequence ID" value="MDI3322702.1"/>
    <property type="molecule type" value="Genomic_DNA"/>
</dbReference>
<sequence length="521" mass="58830">MFNNVALDVFIGLVFVFLLYSLLATILQEMISTKLAFRSKVLEKAIIRMLEDGKATTANGFWSRLKSFAHLLGKPNLLKDKTITPWFYAHPLIRYLGEDNFYSKPAYISPQNFSKVIVDLLKGFGKDDLNEIQTISDSINNGKIYKLPINLESDKKNPAVKALLFQKQDTVVSTLDTVDINMDTALFLRSLWLESNADLDTFKLKLEAWFNDTMDRCSGWYKRYNRVILFILGLIMAIFFNVDTIAIHSILAKDKTARDQLVQMAISRQQQYGSIINNLYDDTAKLRKVYAAQNNDTTINTIYQQLNNDANTANEILGLGWGWGDTCKICEETLTKEYYRKIDSLKLIVDTIQATRILRATLTDSIDTYTTRAEKLDNKGKDVAQTKADAFRVQQKNIDESLKKMGSSAISEYARMQMFNDRCAYIQNERKHHYFKNSSRQQGGFVTIIGWLITAVAICLGAPFWFDMLNKLISIRGVGTKVDTATGSGDDSKSSGNQPNNNNSNAPTIIVNPNSGEEAVG</sequence>
<reference evidence="3 4" key="1">
    <citation type="submission" date="2023-05" db="EMBL/GenBank/DDBJ databases">
        <title>Genome sequence of Pinibacter sp. MAH-24.</title>
        <authorList>
            <person name="Huq M.A."/>
        </authorList>
    </citation>
    <scope>NUCLEOTIDE SEQUENCE [LARGE SCALE GENOMIC DNA]</scope>
    <source>
        <strain evidence="3 4">MAH-24</strain>
    </source>
</reference>
<name>A0ABT6RJF9_9BACT</name>
<keyword evidence="2" id="KW-1133">Transmembrane helix</keyword>